<dbReference type="AlphaFoldDB" id="A0A834XJK3"/>
<dbReference type="GO" id="GO:0007165">
    <property type="term" value="P:signal transduction"/>
    <property type="evidence" value="ECO:0007669"/>
    <property type="project" value="UniProtKB-KW"/>
</dbReference>
<accession>A0A834XJK3</accession>
<evidence type="ECO:0000256" key="6">
    <source>
        <dbReference type="ARBA" id="ARBA00022989"/>
    </source>
</evidence>
<dbReference type="GO" id="GO:0005886">
    <property type="term" value="C:plasma membrane"/>
    <property type="evidence" value="ECO:0007669"/>
    <property type="project" value="UniProtKB-SubCell"/>
</dbReference>
<dbReference type="Pfam" id="PF02949">
    <property type="entry name" value="7tm_6"/>
    <property type="match status" value="1"/>
</dbReference>
<reference evidence="11 12" key="1">
    <citation type="submission" date="2020-08" db="EMBL/GenBank/DDBJ databases">
        <title>Aphidius gifuensis genome sequencing and assembly.</title>
        <authorList>
            <person name="Du Z."/>
        </authorList>
    </citation>
    <scope>NUCLEOTIDE SEQUENCE [LARGE SCALE GENOMIC DNA]</scope>
    <source>
        <strain evidence="11">YNYX2018</strain>
        <tissue evidence="11">Adults</tissue>
    </source>
</reference>
<evidence type="ECO:0000256" key="3">
    <source>
        <dbReference type="ARBA" id="ARBA00022606"/>
    </source>
</evidence>
<evidence type="ECO:0000256" key="4">
    <source>
        <dbReference type="ARBA" id="ARBA00022692"/>
    </source>
</evidence>
<keyword evidence="3" id="KW-0716">Sensory transduction</keyword>
<keyword evidence="6 10" id="KW-1133">Transmembrane helix</keyword>
<keyword evidence="5" id="KW-0552">Olfaction</keyword>
<evidence type="ECO:0000256" key="10">
    <source>
        <dbReference type="SAM" id="Phobius"/>
    </source>
</evidence>
<keyword evidence="4 10" id="KW-0812">Transmembrane</keyword>
<dbReference type="GO" id="GO:0005549">
    <property type="term" value="F:odorant binding"/>
    <property type="evidence" value="ECO:0007669"/>
    <property type="project" value="InterPro"/>
</dbReference>
<sequence>NISIINFRKQIFVYVISLMSGSTCYFIGKIIEADVPVFPHYIWVPYDSSNPYYYWTTYFFFTSPCIIASLIAIQFVLFFSSTTLIIQSQVAILKYRFKKSMEIIEQIYNKNNNNHDDDIIGKLKKLERKLIVDFVDNHLEILKLAGIINDIFSIDFFCFYSTSTISICTTAYVLSTVPLFSNQFFVTTLLSGIVLCQITMMSFASNAISIAFEELNNEITSANWTILGDKTKKDLMIVMMKTQKPFTFTTGKIIQPDRESLKN</sequence>
<proteinExistence type="predicted"/>
<evidence type="ECO:0000256" key="5">
    <source>
        <dbReference type="ARBA" id="ARBA00022725"/>
    </source>
</evidence>
<dbReference type="EMBL" id="JACMRX010000006">
    <property type="protein sequence ID" value="KAF7988002.1"/>
    <property type="molecule type" value="Genomic_DNA"/>
</dbReference>
<dbReference type="PANTHER" id="PTHR21137">
    <property type="entry name" value="ODORANT RECEPTOR"/>
    <property type="match status" value="1"/>
</dbReference>
<keyword evidence="12" id="KW-1185">Reference proteome</keyword>
<gene>
    <name evidence="11" type="ORF">HCN44_007496</name>
</gene>
<organism evidence="11 12">
    <name type="scientific">Aphidius gifuensis</name>
    <name type="common">Parasitoid wasp</name>
    <dbReference type="NCBI Taxonomy" id="684658"/>
    <lineage>
        <taxon>Eukaryota</taxon>
        <taxon>Metazoa</taxon>
        <taxon>Ecdysozoa</taxon>
        <taxon>Arthropoda</taxon>
        <taxon>Hexapoda</taxon>
        <taxon>Insecta</taxon>
        <taxon>Pterygota</taxon>
        <taxon>Neoptera</taxon>
        <taxon>Endopterygota</taxon>
        <taxon>Hymenoptera</taxon>
        <taxon>Apocrita</taxon>
        <taxon>Ichneumonoidea</taxon>
        <taxon>Braconidae</taxon>
        <taxon>Aphidiinae</taxon>
        <taxon>Aphidius</taxon>
    </lineage>
</organism>
<evidence type="ECO:0008006" key="13">
    <source>
        <dbReference type="Google" id="ProtNLM"/>
    </source>
</evidence>
<evidence type="ECO:0000313" key="11">
    <source>
        <dbReference type="EMBL" id="KAF7988002.1"/>
    </source>
</evidence>
<evidence type="ECO:0000256" key="1">
    <source>
        <dbReference type="ARBA" id="ARBA00004651"/>
    </source>
</evidence>
<evidence type="ECO:0000256" key="9">
    <source>
        <dbReference type="ARBA" id="ARBA00023224"/>
    </source>
</evidence>
<name>A0A834XJK3_APHGI</name>
<comment type="subcellular location">
    <subcellularLocation>
        <location evidence="1">Cell membrane</location>
        <topology evidence="1">Multi-pass membrane protein</topology>
    </subcellularLocation>
</comment>
<protein>
    <recommendedName>
        <fullName evidence="13">Odorant receptor</fullName>
    </recommendedName>
</protein>
<evidence type="ECO:0000256" key="2">
    <source>
        <dbReference type="ARBA" id="ARBA00022475"/>
    </source>
</evidence>
<feature type="transmembrane region" description="Helical" evidence="10">
    <location>
        <begin position="184"/>
        <end position="204"/>
    </location>
</feature>
<comment type="caution">
    <text evidence="11">The sequence shown here is derived from an EMBL/GenBank/DDBJ whole genome shotgun (WGS) entry which is preliminary data.</text>
</comment>
<keyword evidence="8" id="KW-0675">Receptor</keyword>
<keyword evidence="2" id="KW-1003">Cell membrane</keyword>
<dbReference type="OrthoDB" id="6597368at2759"/>
<dbReference type="GO" id="GO:0004984">
    <property type="term" value="F:olfactory receptor activity"/>
    <property type="evidence" value="ECO:0007669"/>
    <property type="project" value="InterPro"/>
</dbReference>
<dbReference type="Proteomes" id="UP000639338">
    <property type="component" value="Unassembled WGS sequence"/>
</dbReference>
<feature type="non-terminal residue" evidence="11">
    <location>
        <position position="1"/>
    </location>
</feature>
<dbReference type="PANTHER" id="PTHR21137:SF35">
    <property type="entry name" value="ODORANT RECEPTOR 19A-RELATED"/>
    <property type="match status" value="1"/>
</dbReference>
<evidence type="ECO:0000256" key="8">
    <source>
        <dbReference type="ARBA" id="ARBA00023170"/>
    </source>
</evidence>
<feature type="transmembrane region" description="Helical" evidence="10">
    <location>
        <begin position="12"/>
        <end position="32"/>
    </location>
</feature>
<keyword evidence="7 10" id="KW-0472">Membrane</keyword>
<evidence type="ECO:0000256" key="7">
    <source>
        <dbReference type="ARBA" id="ARBA00023136"/>
    </source>
</evidence>
<feature type="non-terminal residue" evidence="11">
    <location>
        <position position="263"/>
    </location>
</feature>
<feature type="transmembrane region" description="Helical" evidence="10">
    <location>
        <begin position="52"/>
        <end position="79"/>
    </location>
</feature>
<keyword evidence="9" id="KW-0807">Transducer</keyword>
<feature type="transmembrane region" description="Helical" evidence="10">
    <location>
        <begin position="151"/>
        <end position="172"/>
    </location>
</feature>
<dbReference type="InterPro" id="IPR004117">
    <property type="entry name" value="7tm6_olfct_rcpt"/>
</dbReference>
<evidence type="ECO:0000313" key="12">
    <source>
        <dbReference type="Proteomes" id="UP000639338"/>
    </source>
</evidence>